<dbReference type="EMBL" id="LXPE01000012">
    <property type="protein sequence ID" value="OBA26894.1"/>
    <property type="molecule type" value="Genomic_DNA"/>
</dbReference>
<evidence type="ECO:0000313" key="2">
    <source>
        <dbReference type="Proteomes" id="UP000092321"/>
    </source>
</evidence>
<reference evidence="2" key="1">
    <citation type="journal article" date="2016" name="Proc. Natl. Acad. Sci. U.S.A.">
        <title>Comparative genomics of biotechnologically important yeasts.</title>
        <authorList>
            <person name="Riley R."/>
            <person name="Haridas S."/>
            <person name="Wolfe K.H."/>
            <person name="Lopes M.R."/>
            <person name="Hittinger C.T."/>
            <person name="Goeker M."/>
            <person name="Salamov A.A."/>
            <person name="Wisecaver J.H."/>
            <person name="Long T.M."/>
            <person name="Calvey C.H."/>
            <person name="Aerts A.L."/>
            <person name="Barry K.W."/>
            <person name="Choi C."/>
            <person name="Clum A."/>
            <person name="Coughlan A.Y."/>
            <person name="Deshpande S."/>
            <person name="Douglass A.P."/>
            <person name="Hanson S.J."/>
            <person name="Klenk H.-P."/>
            <person name="LaButti K.M."/>
            <person name="Lapidus A."/>
            <person name="Lindquist E.A."/>
            <person name="Lipzen A.M."/>
            <person name="Meier-Kolthoff J.P."/>
            <person name="Ohm R.A."/>
            <person name="Otillar R.P."/>
            <person name="Pangilinan J.L."/>
            <person name="Peng Y."/>
            <person name="Rokas A."/>
            <person name="Rosa C.A."/>
            <person name="Scheuner C."/>
            <person name="Sibirny A.A."/>
            <person name="Slot J.C."/>
            <person name="Stielow J.B."/>
            <person name="Sun H."/>
            <person name="Kurtzman C.P."/>
            <person name="Blackwell M."/>
            <person name="Grigoriev I.V."/>
            <person name="Jeffries T.W."/>
        </authorList>
    </citation>
    <scope>NUCLEOTIDE SEQUENCE [LARGE SCALE GENOMIC DNA]</scope>
    <source>
        <strain evidence="2">NRRL Y-1626</strain>
    </source>
</reference>
<keyword evidence="2" id="KW-1185">Reference proteome</keyword>
<accession>A0A1B7TDT8</accession>
<dbReference type="AlphaFoldDB" id="A0A1B7TDT8"/>
<evidence type="ECO:0000313" key="1">
    <source>
        <dbReference type="EMBL" id="OBA26894.1"/>
    </source>
</evidence>
<dbReference type="Proteomes" id="UP000092321">
    <property type="component" value="Unassembled WGS sequence"/>
</dbReference>
<name>A0A1B7TDT8_9ASCO</name>
<gene>
    <name evidence="1" type="ORF">HANVADRAFT_52682</name>
</gene>
<comment type="caution">
    <text evidence="1">The sequence shown here is derived from an EMBL/GenBank/DDBJ whole genome shotgun (WGS) entry which is preliminary data.</text>
</comment>
<protein>
    <submittedName>
        <fullName evidence="1">Uncharacterized protein</fullName>
    </submittedName>
</protein>
<organism evidence="1 2">
    <name type="scientific">Hanseniaspora valbyensis NRRL Y-1626</name>
    <dbReference type="NCBI Taxonomy" id="766949"/>
    <lineage>
        <taxon>Eukaryota</taxon>
        <taxon>Fungi</taxon>
        <taxon>Dikarya</taxon>
        <taxon>Ascomycota</taxon>
        <taxon>Saccharomycotina</taxon>
        <taxon>Saccharomycetes</taxon>
        <taxon>Saccharomycodales</taxon>
        <taxon>Saccharomycodaceae</taxon>
        <taxon>Hanseniaspora</taxon>
    </lineage>
</organism>
<sequence length="108" mass="12885">MPLNNAVPVPLSSDICQRYVFLFKNDDDTELDVNKDSIVNNVQNFISYNLDGKIIFNYRIINGFSFEIKKERQTKYNNLQNHYNLLVKFLDDQWSHLDYVLEKDLVKY</sequence>
<proteinExistence type="predicted"/>
<dbReference type="OrthoDB" id="10305870at2759"/>